<dbReference type="EMBL" id="BGZK01000025">
    <property type="protein sequence ID" value="GBP07288.1"/>
    <property type="molecule type" value="Genomic_DNA"/>
</dbReference>
<protein>
    <submittedName>
        <fullName evidence="1">Uncharacterized protein</fullName>
    </submittedName>
</protein>
<proteinExistence type="predicted"/>
<organism evidence="1 2">
    <name type="scientific">Eumeta variegata</name>
    <name type="common">Bagworm moth</name>
    <name type="synonym">Eumeta japonica</name>
    <dbReference type="NCBI Taxonomy" id="151549"/>
    <lineage>
        <taxon>Eukaryota</taxon>
        <taxon>Metazoa</taxon>
        <taxon>Ecdysozoa</taxon>
        <taxon>Arthropoda</taxon>
        <taxon>Hexapoda</taxon>
        <taxon>Insecta</taxon>
        <taxon>Pterygota</taxon>
        <taxon>Neoptera</taxon>
        <taxon>Endopterygota</taxon>
        <taxon>Lepidoptera</taxon>
        <taxon>Glossata</taxon>
        <taxon>Ditrysia</taxon>
        <taxon>Tineoidea</taxon>
        <taxon>Psychidae</taxon>
        <taxon>Oiketicinae</taxon>
        <taxon>Eumeta</taxon>
    </lineage>
</organism>
<sequence length="70" mass="7308">MYRWTGSTIDIPLEPPRAVAAEQTPARGQLVSAAINVTRAFSQFLGAAIQGAAQTVQNVIKAGQRVAGSV</sequence>
<evidence type="ECO:0000313" key="1">
    <source>
        <dbReference type="EMBL" id="GBP07288.1"/>
    </source>
</evidence>
<reference evidence="1 2" key="1">
    <citation type="journal article" date="2019" name="Commun. Biol.">
        <title>The bagworm genome reveals a unique fibroin gene that provides high tensile strength.</title>
        <authorList>
            <person name="Kono N."/>
            <person name="Nakamura H."/>
            <person name="Ohtoshi R."/>
            <person name="Tomita M."/>
            <person name="Numata K."/>
            <person name="Arakawa K."/>
        </authorList>
    </citation>
    <scope>NUCLEOTIDE SEQUENCE [LARGE SCALE GENOMIC DNA]</scope>
</reference>
<dbReference type="AlphaFoldDB" id="A0A4C1T1F2"/>
<keyword evidence="2" id="KW-1185">Reference proteome</keyword>
<evidence type="ECO:0000313" key="2">
    <source>
        <dbReference type="Proteomes" id="UP000299102"/>
    </source>
</evidence>
<dbReference type="Proteomes" id="UP000299102">
    <property type="component" value="Unassembled WGS sequence"/>
</dbReference>
<name>A0A4C1T1F2_EUMVA</name>
<gene>
    <name evidence="1" type="ORF">EVAR_92156_1</name>
</gene>
<accession>A0A4C1T1F2</accession>
<dbReference type="OrthoDB" id="7701360at2759"/>
<comment type="caution">
    <text evidence="1">The sequence shown here is derived from an EMBL/GenBank/DDBJ whole genome shotgun (WGS) entry which is preliminary data.</text>
</comment>